<evidence type="ECO:0000256" key="1">
    <source>
        <dbReference type="ARBA" id="ARBA00004613"/>
    </source>
</evidence>
<comment type="similarity">
    <text evidence="2 5">Belongs to the RxLR effector family.</text>
</comment>
<dbReference type="OrthoDB" id="146643at2759"/>
<sequence>MRLSSILFAIVAVTLLSGWGTTSATSSEAVFTEKTSSHLTRALDTRQAERINHRLLRTNKDVEDDSDEERGNFYNVVQQVRGNNFFQKLIRSNSLSAIDKADESVKELATSAGYTYLKSLLKTIDQDHKFNPTTMKAKLKEFPDTDIPPQVKKLLLGAYIRYWMRAHPNIY</sequence>
<name>A0A9W6XG59_9STRA</name>
<feature type="signal peptide" evidence="5">
    <location>
        <begin position="1"/>
        <end position="24"/>
    </location>
</feature>
<evidence type="ECO:0000256" key="4">
    <source>
        <dbReference type="ARBA" id="ARBA00022729"/>
    </source>
</evidence>
<comment type="function">
    <text evidence="5">Effector that suppresses plant defense responses during pathogen infection.</text>
</comment>
<dbReference type="EMBL" id="BSXW01001624">
    <property type="protein sequence ID" value="GMF38039.1"/>
    <property type="molecule type" value="Genomic_DNA"/>
</dbReference>
<reference evidence="6" key="1">
    <citation type="submission" date="2023-04" db="EMBL/GenBank/DDBJ databases">
        <title>Phytophthora lilii NBRC 32176.</title>
        <authorList>
            <person name="Ichikawa N."/>
            <person name="Sato H."/>
            <person name="Tonouchi N."/>
        </authorList>
    </citation>
    <scope>NUCLEOTIDE SEQUENCE</scope>
    <source>
        <strain evidence="6">NBRC 32176</strain>
    </source>
</reference>
<evidence type="ECO:0000256" key="2">
    <source>
        <dbReference type="ARBA" id="ARBA00010400"/>
    </source>
</evidence>
<organism evidence="6 7">
    <name type="scientific">Phytophthora lilii</name>
    <dbReference type="NCBI Taxonomy" id="2077276"/>
    <lineage>
        <taxon>Eukaryota</taxon>
        <taxon>Sar</taxon>
        <taxon>Stramenopiles</taxon>
        <taxon>Oomycota</taxon>
        <taxon>Peronosporomycetes</taxon>
        <taxon>Peronosporales</taxon>
        <taxon>Peronosporaceae</taxon>
        <taxon>Phytophthora</taxon>
    </lineage>
</organism>
<gene>
    <name evidence="6" type="ORF">Plil01_001595200</name>
</gene>
<keyword evidence="7" id="KW-1185">Reference proteome</keyword>
<dbReference type="AlphaFoldDB" id="A0A9W6XG59"/>
<evidence type="ECO:0000256" key="3">
    <source>
        <dbReference type="ARBA" id="ARBA00022525"/>
    </source>
</evidence>
<comment type="caution">
    <text evidence="6">The sequence shown here is derived from an EMBL/GenBank/DDBJ whole genome shotgun (WGS) entry which is preliminary data.</text>
</comment>
<feature type="chain" id="PRO_5041015182" description="RxLR effector protein" evidence="5">
    <location>
        <begin position="25"/>
        <end position="171"/>
    </location>
</feature>
<evidence type="ECO:0000313" key="6">
    <source>
        <dbReference type="EMBL" id="GMF38039.1"/>
    </source>
</evidence>
<keyword evidence="4 5" id="KW-0732">Signal</keyword>
<keyword evidence="3 5" id="KW-0964">Secreted</keyword>
<evidence type="ECO:0000313" key="7">
    <source>
        <dbReference type="Proteomes" id="UP001165083"/>
    </source>
</evidence>
<accession>A0A9W6XG59</accession>
<dbReference type="GO" id="GO:0005576">
    <property type="term" value="C:extracellular region"/>
    <property type="evidence" value="ECO:0007669"/>
    <property type="project" value="UniProtKB-SubCell"/>
</dbReference>
<comment type="domain">
    <text evidence="5">The RxLR-dEER motif acts to carry the protein into the host cell cytoplasm through binding to cell surface phosphatidylinositol-3-phosphate.</text>
</comment>
<dbReference type="Proteomes" id="UP001165083">
    <property type="component" value="Unassembled WGS sequence"/>
</dbReference>
<protein>
    <recommendedName>
        <fullName evidence="5">RxLR effector protein</fullName>
    </recommendedName>
</protein>
<dbReference type="InterPro" id="IPR031825">
    <property type="entry name" value="RXLR"/>
</dbReference>
<dbReference type="Pfam" id="PF16810">
    <property type="entry name" value="RXLR"/>
    <property type="match status" value="1"/>
</dbReference>
<proteinExistence type="inferred from homology"/>
<comment type="subcellular location">
    <subcellularLocation>
        <location evidence="1 5">Secreted</location>
    </subcellularLocation>
</comment>
<evidence type="ECO:0000256" key="5">
    <source>
        <dbReference type="RuleBase" id="RU367124"/>
    </source>
</evidence>